<accession>A0A397SBZ9</accession>
<keyword evidence="2" id="KW-1185">Reference proteome</keyword>
<reference evidence="1 2" key="1">
    <citation type="submission" date="2018-06" db="EMBL/GenBank/DDBJ databases">
        <title>Comparative genomics reveals the genomic features of Rhizophagus irregularis, R. cerebriforme, R. diaphanum and Gigaspora rosea, and their symbiotic lifestyle signature.</title>
        <authorList>
            <person name="Morin E."/>
            <person name="San Clemente H."/>
            <person name="Chen E.C.H."/>
            <person name="De La Providencia I."/>
            <person name="Hainaut M."/>
            <person name="Kuo A."/>
            <person name="Kohler A."/>
            <person name="Murat C."/>
            <person name="Tang N."/>
            <person name="Roy S."/>
            <person name="Loubradou J."/>
            <person name="Henrissat B."/>
            <person name="Grigoriev I.V."/>
            <person name="Corradi N."/>
            <person name="Roux C."/>
            <person name="Martin F.M."/>
        </authorList>
    </citation>
    <scope>NUCLEOTIDE SEQUENCE [LARGE SCALE GENOMIC DNA]</scope>
    <source>
        <strain evidence="1 2">DAOM 227022</strain>
    </source>
</reference>
<proteinExistence type="predicted"/>
<sequence length="300" mass="35210">MPQLSSDCLNDILEYLEDDMITLHSCLLVNRLWCEVSVRIFWRNSLNYRDSNLRTLIACLPTESKEILSKNRIIISTQTSKLPIFNYASFCKVLSIRKVQYILKQILRYQQSILFGNLKNNTYILSQELFKLFFNQIGSLKKLDLCLYSNINFNFYPETKDCLKNLPELQWLTDLISAQKNLKHLSIKCNYADDVLEDILSSLTNPNKISKLIYNESFKDFKKLQYAFFLKLQILKIERACPKYELLIKFLENNGKNLRECYISDRNHDSVNSLSLAITKFCPNLKKLFIGNVEYTLITL</sequence>
<protein>
    <recommendedName>
        <fullName evidence="3">F-box domain-containing protein</fullName>
    </recommendedName>
</protein>
<evidence type="ECO:0000313" key="2">
    <source>
        <dbReference type="Proteomes" id="UP000265703"/>
    </source>
</evidence>
<organism evidence="1 2">
    <name type="scientific">Glomus cerebriforme</name>
    <dbReference type="NCBI Taxonomy" id="658196"/>
    <lineage>
        <taxon>Eukaryota</taxon>
        <taxon>Fungi</taxon>
        <taxon>Fungi incertae sedis</taxon>
        <taxon>Mucoromycota</taxon>
        <taxon>Glomeromycotina</taxon>
        <taxon>Glomeromycetes</taxon>
        <taxon>Glomerales</taxon>
        <taxon>Glomeraceae</taxon>
        <taxon>Glomus</taxon>
    </lineage>
</organism>
<dbReference type="Proteomes" id="UP000265703">
    <property type="component" value="Unassembled WGS sequence"/>
</dbReference>
<gene>
    <name evidence="1" type="ORF">C1645_835453</name>
</gene>
<evidence type="ECO:0008006" key="3">
    <source>
        <dbReference type="Google" id="ProtNLM"/>
    </source>
</evidence>
<dbReference type="OrthoDB" id="550575at2759"/>
<comment type="caution">
    <text evidence="1">The sequence shown here is derived from an EMBL/GenBank/DDBJ whole genome shotgun (WGS) entry which is preliminary data.</text>
</comment>
<dbReference type="AlphaFoldDB" id="A0A397SBZ9"/>
<dbReference type="EMBL" id="QKYT01000671">
    <property type="protein sequence ID" value="RIA82379.1"/>
    <property type="molecule type" value="Genomic_DNA"/>
</dbReference>
<evidence type="ECO:0000313" key="1">
    <source>
        <dbReference type="EMBL" id="RIA82379.1"/>
    </source>
</evidence>
<name>A0A397SBZ9_9GLOM</name>